<protein>
    <submittedName>
        <fullName evidence="10">Uncharacterized protein</fullName>
    </submittedName>
</protein>
<evidence type="ECO:0000259" key="9">
    <source>
        <dbReference type="PROSITE" id="PS50105"/>
    </source>
</evidence>
<evidence type="ECO:0000256" key="4">
    <source>
        <dbReference type="ARBA" id="ARBA00022777"/>
    </source>
</evidence>
<accession>A0A8H7RI98</accession>
<keyword evidence="2" id="KW-0808">Transferase</keyword>
<dbReference type="Gene3D" id="1.10.510.10">
    <property type="entry name" value="Transferase(Phosphotransferase) domain 1"/>
    <property type="match status" value="1"/>
</dbReference>
<dbReference type="PANTHER" id="PTHR48016">
    <property type="entry name" value="MAP KINASE KINASE KINASE SSK2-RELATED-RELATED"/>
    <property type="match status" value="1"/>
</dbReference>
<dbReference type="GO" id="GO:0004672">
    <property type="term" value="F:protein kinase activity"/>
    <property type="evidence" value="ECO:0007669"/>
    <property type="project" value="InterPro"/>
</dbReference>
<evidence type="ECO:0000256" key="1">
    <source>
        <dbReference type="ARBA" id="ARBA00006529"/>
    </source>
</evidence>
<keyword evidence="4" id="KW-0418">Kinase</keyword>
<gene>
    <name evidence="10" type="ORF">INT46_008179</name>
</gene>
<feature type="compositionally biased region" description="Low complexity" evidence="7">
    <location>
        <begin position="440"/>
        <end position="450"/>
    </location>
</feature>
<dbReference type="SMART" id="SM00220">
    <property type="entry name" value="S_TKc"/>
    <property type="match status" value="1"/>
</dbReference>
<dbReference type="PROSITE" id="PS00107">
    <property type="entry name" value="PROTEIN_KINASE_ATP"/>
    <property type="match status" value="1"/>
</dbReference>
<feature type="region of interest" description="Disordered" evidence="7">
    <location>
        <begin position="362"/>
        <end position="383"/>
    </location>
</feature>
<name>A0A8H7RI98_9FUNG</name>
<dbReference type="OrthoDB" id="266718at2759"/>
<dbReference type="Gene3D" id="1.10.150.50">
    <property type="entry name" value="Transcription Factor, Ets-1"/>
    <property type="match status" value="1"/>
</dbReference>
<dbReference type="PROSITE" id="PS00108">
    <property type="entry name" value="PROTEIN_KINASE_ST"/>
    <property type="match status" value="1"/>
</dbReference>
<dbReference type="InterPro" id="IPR000719">
    <property type="entry name" value="Prot_kinase_dom"/>
</dbReference>
<keyword evidence="3 6" id="KW-0547">Nucleotide-binding</keyword>
<evidence type="ECO:0000256" key="2">
    <source>
        <dbReference type="ARBA" id="ARBA00022679"/>
    </source>
</evidence>
<dbReference type="InterPro" id="IPR029458">
    <property type="entry name" value="Ras-bd_By2"/>
</dbReference>
<dbReference type="InterPro" id="IPR001660">
    <property type="entry name" value="SAM"/>
</dbReference>
<dbReference type="SMART" id="SM00454">
    <property type="entry name" value="SAM"/>
    <property type="match status" value="1"/>
</dbReference>
<dbReference type="InterPro" id="IPR008271">
    <property type="entry name" value="Ser/Thr_kinase_AS"/>
</dbReference>
<dbReference type="InterPro" id="IPR017441">
    <property type="entry name" value="Protein_kinase_ATP_BS"/>
</dbReference>
<dbReference type="CDD" id="cd06606">
    <property type="entry name" value="STKc_MAPKKK"/>
    <property type="match status" value="1"/>
</dbReference>
<dbReference type="GO" id="GO:0005524">
    <property type="term" value="F:ATP binding"/>
    <property type="evidence" value="ECO:0007669"/>
    <property type="project" value="UniProtKB-UniRule"/>
</dbReference>
<dbReference type="InterPro" id="IPR050538">
    <property type="entry name" value="MAP_kinase_kinase_kinase"/>
</dbReference>
<organism evidence="10 11">
    <name type="scientific">Mucor plumbeus</name>
    <dbReference type="NCBI Taxonomy" id="97098"/>
    <lineage>
        <taxon>Eukaryota</taxon>
        <taxon>Fungi</taxon>
        <taxon>Fungi incertae sedis</taxon>
        <taxon>Mucoromycota</taxon>
        <taxon>Mucoromycotina</taxon>
        <taxon>Mucoromycetes</taxon>
        <taxon>Mucorales</taxon>
        <taxon>Mucorineae</taxon>
        <taxon>Mucoraceae</taxon>
        <taxon>Mucor</taxon>
    </lineage>
</organism>
<evidence type="ECO:0000256" key="5">
    <source>
        <dbReference type="ARBA" id="ARBA00022840"/>
    </source>
</evidence>
<keyword evidence="5 6" id="KW-0067">ATP-binding</keyword>
<feature type="region of interest" description="Disordered" evidence="7">
    <location>
        <begin position="423"/>
        <end position="501"/>
    </location>
</feature>
<comment type="similarity">
    <text evidence="1">Belongs to the protein kinase superfamily. STE Ser/Thr protein kinase family. MAP kinase kinase kinase subfamily.</text>
</comment>
<evidence type="ECO:0000256" key="6">
    <source>
        <dbReference type="PROSITE-ProRule" id="PRU10141"/>
    </source>
</evidence>
<dbReference type="Pfam" id="PF00069">
    <property type="entry name" value="Pkinase"/>
    <property type="match status" value="1"/>
</dbReference>
<feature type="compositionally biased region" description="Low complexity" evidence="7">
    <location>
        <begin position="100"/>
        <end position="113"/>
    </location>
</feature>
<dbReference type="PROSITE" id="PS50105">
    <property type="entry name" value="SAM_DOMAIN"/>
    <property type="match status" value="1"/>
</dbReference>
<keyword evidence="11" id="KW-1185">Reference proteome</keyword>
<comment type="caution">
    <text evidence="10">The sequence shown here is derived from an EMBL/GenBank/DDBJ whole genome shotgun (WGS) entry which is preliminary data.</text>
</comment>
<feature type="domain" description="SAM" evidence="9">
    <location>
        <begin position="12"/>
        <end position="78"/>
    </location>
</feature>
<dbReference type="InterPro" id="IPR013761">
    <property type="entry name" value="SAM/pointed_sf"/>
</dbReference>
<dbReference type="GO" id="GO:0000165">
    <property type="term" value="P:MAPK cascade"/>
    <property type="evidence" value="ECO:0007669"/>
    <property type="project" value="UniProtKB-ARBA"/>
</dbReference>
<proteinExistence type="inferred from homology"/>
<feature type="compositionally biased region" description="Low complexity" evidence="7">
    <location>
        <begin position="470"/>
        <end position="486"/>
    </location>
</feature>
<dbReference type="AlphaFoldDB" id="A0A8H7RI98"/>
<evidence type="ECO:0000259" key="8">
    <source>
        <dbReference type="PROSITE" id="PS50011"/>
    </source>
</evidence>
<evidence type="ECO:0000256" key="3">
    <source>
        <dbReference type="ARBA" id="ARBA00022741"/>
    </source>
</evidence>
<evidence type="ECO:0000313" key="11">
    <source>
        <dbReference type="Proteomes" id="UP000650833"/>
    </source>
</evidence>
<dbReference type="SUPFAM" id="SSF47769">
    <property type="entry name" value="SAM/Pointed domain"/>
    <property type="match status" value="1"/>
</dbReference>
<sequence length="907" mass="102260">MKNDNQQHKVVWSSQNVTNWLISNGWSSVVNIFNDYNIHHDRFLNLSEENVDELLKNMSISSIEKQHLVFAIQKLKAEDQALQLLKKPRIAIPSYHRNSDSSTTTTDSTHSSTAPLLKISTTTTATIPNNINNNNNNNITTLTTPTTPINFDISQYIPKRTSSSDTNVSKMLENFHPTICKTNNTSNLNNKPKSPRINATDPDVLIKLFGKRLPVPSPKPQDSRIQITLDADTFVRLWIKQDSNATEIKRSILYKLCIDADPIYFYFYHENGRQSSKPLVDEELVFICTTSNDNQTNRILVVPHYGFNLVRQQLHTSMRYVLSSSQNPISYGGTKLTDPEMPKEDASLIDLTPTLSSNALWATPPSMASDARRPSATSSSLWHIPPSTVASNATTALWPIGDQRHEMSDPSPSPIERVFEGVSLYDPPTPIHDEPQSNFPTTTSSSTSPVESPPSPVESDKRPESQKSGTSSSTTTTATNTTTTTTPMRQNSSEDDMFGERPTVERLYRDIDKYLPGHDLDQEILVDQQQQQQQQVAPVIAPAVSRRLLGHRQSVRVVAKEAHRRWKQATNNVMVVNNLMMRRKSTKMWDRPVERVKPGEEGNIELPPSSSIAVTPNKMIWMRGNLIGRGSFGRVYHAYNIATGEWFAVKQVDAVVTQSDKRNADLQEASDALYREILLLKDLDHINIVQYLGYNLNVEEGHIYIFLEYVPGGSISSLLCEYKFLDEPLTKFFTKQILQGLHYLHTRHILHRDIKGGNVLIDQNGVCKITDFGLSKNQQQDSNGAYDAHSSHTQMKGTLYWMAPEVLTNNYSAKVDVWSLGCTVLEMITGEHPWMELTTLAALYQIGLHNAPAIPENISDEAKDFLGQCLRIKPEDRPTATELLQHPFVQIDPSFDFKESLRQQQLK</sequence>
<feature type="domain" description="Protein kinase" evidence="8">
    <location>
        <begin position="621"/>
        <end position="889"/>
    </location>
</feature>
<dbReference type="PROSITE" id="PS50011">
    <property type="entry name" value="PROTEIN_KINASE_DOM"/>
    <property type="match status" value="1"/>
</dbReference>
<feature type="binding site" evidence="6">
    <location>
        <position position="650"/>
    </location>
    <ligand>
        <name>ATP</name>
        <dbReference type="ChEBI" id="CHEBI:30616"/>
    </ligand>
</feature>
<feature type="region of interest" description="Disordered" evidence="7">
    <location>
        <begin position="94"/>
        <end position="115"/>
    </location>
</feature>
<reference evidence="10" key="1">
    <citation type="submission" date="2020-12" db="EMBL/GenBank/DDBJ databases">
        <title>Metabolic potential, ecology and presence of endohyphal bacteria is reflected in genomic diversity of Mucoromycotina.</title>
        <authorList>
            <person name="Muszewska A."/>
            <person name="Okrasinska A."/>
            <person name="Steczkiewicz K."/>
            <person name="Drgas O."/>
            <person name="Orlowska M."/>
            <person name="Perlinska-Lenart U."/>
            <person name="Aleksandrzak-Piekarczyk T."/>
            <person name="Szatraj K."/>
            <person name="Zielenkiewicz U."/>
            <person name="Pilsyk S."/>
            <person name="Malc E."/>
            <person name="Mieczkowski P."/>
            <person name="Kruszewska J.S."/>
            <person name="Biernat P."/>
            <person name="Pawlowska J."/>
        </authorList>
    </citation>
    <scope>NUCLEOTIDE SEQUENCE</scope>
    <source>
        <strain evidence="10">CBS 226.32</strain>
    </source>
</reference>
<dbReference type="SUPFAM" id="SSF56112">
    <property type="entry name" value="Protein kinase-like (PK-like)"/>
    <property type="match status" value="1"/>
</dbReference>
<dbReference type="PANTHER" id="PTHR48016:SF56">
    <property type="entry name" value="MAPKK KINASE"/>
    <property type="match status" value="1"/>
</dbReference>
<dbReference type="Pfam" id="PF07647">
    <property type="entry name" value="SAM_2"/>
    <property type="match status" value="1"/>
</dbReference>
<dbReference type="Pfam" id="PF14847">
    <property type="entry name" value="Ras_bdg_2"/>
    <property type="match status" value="1"/>
</dbReference>
<evidence type="ECO:0000313" key="10">
    <source>
        <dbReference type="EMBL" id="KAG2211053.1"/>
    </source>
</evidence>
<dbReference type="InterPro" id="IPR011009">
    <property type="entry name" value="Kinase-like_dom_sf"/>
</dbReference>
<dbReference type="Proteomes" id="UP000650833">
    <property type="component" value="Unassembled WGS sequence"/>
</dbReference>
<dbReference type="EMBL" id="JAEPRC010000072">
    <property type="protein sequence ID" value="KAG2211053.1"/>
    <property type="molecule type" value="Genomic_DNA"/>
</dbReference>
<evidence type="ECO:0000256" key="7">
    <source>
        <dbReference type="SAM" id="MobiDB-lite"/>
    </source>
</evidence>